<dbReference type="Gene3D" id="2.40.50.140">
    <property type="entry name" value="Nucleic acid-binding proteins"/>
    <property type="match status" value="1"/>
</dbReference>
<keyword evidence="3" id="KW-0067">ATP-binding</keyword>
<evidence type="ECO:0000313" key="8">
    <source>
        <dbReference type="WBParaSite" id="PDA_v2.g4916.t1"/>
    </source>
</evidence>
<dbReference type="SUPFAM" id="SSF55681">
    <property type="entry name" value="Class II aaRS and biotin synthetases"/>
    <property type="match status" value="1"/>
</dbReference>
<dbReference type="GO" id="GO:0004815">
    <property type="term" value="F:aspartate-tRNA ligase activity"/>
    <property type="evidence" value="ECO:0007669"/>
    <property type="project" value="TreeGrafter"/>
</dbReference>
<dbReference type="InterPro" id="IPR002312">
    <property type="entry name" value="Asp/Asn-tRNA-synth_IIb"/>
</dbReference>
<dbReference type="Gene3D" id="3.30.930.10">
    <property type="entry name" value="Bira Bifunctional Protein, Domain 2"/>
    <property type="match status" value="1"/>
</dbReference>
<dbReference type="Pfam" id="PF01336">
    <property type="entry name" value="tRNA_anti-codon"/>
    <property type="match status" value="1"/>
</dbReference>
<protein>
    <submittedName>
        <fullName evidence="8">Aminoacyl-transfer RNA synthetases class-II family profile domain-containing protein</fullName>
    </submittedName>
</protein>
<keyword evidence="2" id="KW-0547">Nucleotide-binding</keyword>
<feature type="domain" description="Aminoacyl-transfer RNA synthetases class-II family profile" evidence="6">
    <location>
        <begin position="163"/>
        <end position="299"/>
    </location>
</feature>
<dbReference type="PROSITE" id="PS50862">
    <property type="entry name" value="AA_TRNA_LIGASE_II"/>
    <property type="match status" value="1"/>
</dbReference>
<dbReference type="AlphaFoldDB" id="A0A914R0N3"/>
<accession>A0A914R0N3</accession>
<dbReference type="CDD" id="cd04317">
    <property type="entry name" value="EcAspRS_like_N"/>
    <property type="match status" value="1"/>
</dbReference>
<dbReference type="GO" id="GO:0005524">
    <property type="term" value="F:ATP binding"/>
    <property type="evidence" value="ECO:0007669"/>
    <property type="project" value="UniProtKB-KW"/>
</dbReference>
<evidence type="ECO:0000259" key="6">
    <source>
        <dbReference type="PROSITE" id="PS50862"/>
    </source>
</evidence>
<sequence>MLNRLSKSYLTLRQLSSNAFSLRTHNCGELRKADIGRKVELYGWVLKNRFNGSFIVLHDKYGFIQARLPQESKLKNIAASAKIEDVLKIIGTVQSRGENVNPEMGTGDVEVEIESLEVLNKCSTIPFPVIGNLKPDAETDVELRKRLIYRYFDLRKTEAQRLLHLRANVIKKIRRSLEDSLGFIEVETPTLAAHTPGGAAEFIVPTQMHGQVYCLPQSPQIYKQLLMIGQVDRYYQIARCYRDEAIRGDRQPEFTQVDIELSFVTQDQVLSLLEKMIIDSWPETLASHRPSAPFQRLTFDEAMKKYGVQMHLIIH</sequence>
<dbReference type="InterPro" id="IPR012340">
    <property type="entry name" value="NA-bd_OB-fold"/>
</dbReference>
<keyword evidence="4" id="KW-0648">Protein biosynthesis</keyword>
<dbReference type="GO" id="GO:0006422">
    <property type="term" value="P:aspartyl-tRNA aminoacylation"/>
    <property type="evidence" value="ECO:0007669"/>
    <property type="project" value="TreeGrafter"/>
</dbReference>
<dbReference type="InterPro" id="IPR047089">
    <property type="entry name" value="Asp-tRNA-ligase_1_N"/>
</dbReference>
<dbReference type="GO" id="GO:0005739">
    <property type="term" value="C:mitochondrion"/>
    <property type="evidence" value="ECO:0007669"/>
    <property type="project" value="TreeGrafter"/>
</dbReference>
<evidence type="ECO:0000256" key="5">
    <source>
        <dbReference type="ARBA" id="ARBA00023146"/>
    </source>
</evidence>
<dbReference type="PANTHER" id="PTHR22594:SF5">
    <property type="entry name" value="ASPARTATE--TRNA LIGASE, MITOCHONDRIAL"/>
    <property type="match status" value="1"/>
</dbReference>
<dbReference type="InterPro" id="IPR045864">
    <property type="entry name" value="aa-tRNA-synth_II/BPL/LPL"/>
</dbReference>
<keyword evidence="1" id="KW-0436">Ligase</keyword>
<proteinExistence type="predicted"/>
<dbReference type="GO" id="GO:0003676">
    <property type="term" value="F:nucleic acid binding"/>
    <property type="evidence" value="ECO:0007669"/>
    <property type="project" value="InterPro"/>
</dbReference>
<dbReference type="PANTHER" id="PTHR22594">
    <property type="entry name" value="ASPARTYL/LYSYL-TRNA SYNTHETASE"/>
    <property type="match status" value="1"/>
</dbReference>
<dbReference type="InterPro" id="IPR006195">
    <property type="entry name" value="aa-tRNA-synth_II"/>
</dbReference>
<keyword evidence="5" id="KW-0030">Aminoacyl-tRNA synthetase</keyword>
<reference evidence="8" key="1">
    <citation type="submission" date="2022-11" db="UniProtKB">
        <authorList>
            <consortium name="WormBaseParasite"/>
        </authorList>
    </citation>
    <scope>IDENTIFICATION</scope>
</reference>
<keyword evidence="7" id="KW-1185">Reference proteome</keyword>
<dbReference type="WBParaSite" id="PDA_v2.g4916.t1">
    <property type="protein sequence ID" value="PDA_v2.g4916.t1"/>
    <property type="gene ID" value="PDA_v2.g4916"/>
</dbReference>
<evidence type="ECO:0000256" key="4">
    <source>
        <dbReference type="ARBA" id="ARBA00022917"/>
    </source>
</evidence>
<name>A0A914R0N3_9BILA</name>
<evidence type="ECO:0000256" key="2">
    <source>
        <dbReference type="ARBA" id="ARBA00022741"/>
    </source>
</evidence>
<dbReference type="SUPFAM" id="SSF50249">
    <property type="entry name" value="Nucleic acid-binding proteins"/>
    <property type="match status" value="1"/>
</dbReference>
<dbReference type="PRINTS" id="PR01042">
    <property type="entry name" value="TRNASYNTHASP"/>
</dbReference>
<organism evidence="7 8">
    <name type="scientific">Panagrolaimus davidi</name>
    <dbReference type="NCBI Taxonomy" id="227884"/>
    <lineage>
        <taxon>Eukaryota</taxon>
        <taxon>Metazoa</taxon>
        <taxon>Ecdysozoa</taxon>
        <taxon>Nematoda</taxon>
        <taxon>Chromadorea</taxon>
        <taxon>Rhabditida</taxon>
        <taxon>Tylenchina</taxon>
        <taxon>Panagrolaimomorpha</taxon>
        <taxon>Panagrolaimoidea</taxon>
        <taxon>Panagrolaimidae</taxon>
        <taxon>Panagrolaimus</taxon>
    </lineage>
</organism>
<evidence type="ECO:0000256" key="3">
    <source>
        <dbReference type="ARBA" id="ARBA00022840"/>
    </source>
</evidence>
<dbReference type="Pfam" id="PF00152">
    <property type="entry name" value="tRNA-synt_2"/>
    <property type="match status" value="1"/>
</dbReference>
<dbReference type="Proteomes" id="UP000887578">
    <property type="component" value="Unplaced"/>
</dbReference>
<evidence type="ECO:0000313" key="7">
    <source>
        <dbReference type="Proteomes" id="UP000887578"/>
    </source>
</evidence>
<evidence type="ECO:0000256" key="1">
    <source>
        <dbReference type="ARBA" id="ARBA00022598"/>
    </source>
</evidence>
<dbReference type="InterPro" id="IPR004365">
    <property type="entry name" value="NA-bd_OB_tRNA"/>
</dbReference>
<dbReference type="InterPro" id="IPR004364">
    <property type="entry name" value="Aa-tRNA-synt_II"/>
</dbReference>